<feature type="domain" description="UspA" evidence="2">
    <location>
        <begin position="3"/>
        <end position="137"/>
    </location>
</feature>
<dbReference type="Proteomes" id="UP000183947">
    <property type="component" value="Unassembled WGS sequence"/>
</dbReference>
<evidence type="ECO:0000313" key="4">
    <source>
        <dbReference type="Proteomes" id="UP000183947"/>
    </source>
</evidence>
<protein>
    <submittedName>
        <fullName evidence="3">Nucleotide-binding universal stress protein, UspA family</fullName>
    </submittedName>
</protein>
<dbReference type="Pfam" id="PF00582">
    <property type="entry name" value="Usp"/>
    <property type="match status" value="1"/>
</dbReference>
<dbReference type="PANTHER" id="PTHR46268:SF15">
    <property type="entry name" value="UNIVERSAL STRESS PROTEIN HP_0031"/>
    <property type="match status" value="1"/>
</dbReference>
<dbReference type="RefSeq" id="WP_073285441.1">
    <property type="nucleotide sequence ID" value="NZ_FRAS01000013.1"/>
</dbReference>
<dbReference type="InterPro" id="IPR014729">
    <property type="entry name" value="Rossmann-like_a/b/a_fold"/>
</dbReference>
<evidence type="ECO:0000313" key="3">
    <source>
        <dbReference type="EMBL" id="SHL31957.1"/>
    </source>
</evidence>
<dbReference type="AlphaFoldDB" id="A0A1M6ZND6"/>
<keyword evidence="4" id="KW-1185">Reference proteome</keyword>
<dbReference type="STRING" id="1121959.SAMN02746009_02527"/>
<organism evidence="3 4">
    <name type="scientific">Hymenobacter psychrotolerans DSM 18569</name>
    <dbReference type="NCBI Taxonomy" id="1121959"/>
    <lineage>
        <taxon>Bacteria</taxon>
        <taxon>Pseudomonadati</taxon>
        <taxon>Bacteroidota</taxon>
        <taxon>Cytophagia</taxon>
        <taxon>Cytophagales</taxon>
        <taxon>Hymenobacteraceae</taxon>
        <taxon>Hymenobacter</taxon>
    </lineage>
</organism>
<dbReference type="PANTHER" id="PTHR46268">
    <property type="entry name" value="STRESS RESPONSE PROTEIN NHAX"/>
    <property type="match status" value="1"/>
</dbReference>
<dbReference type="InterPro" id="IPR006016">
    <property type="entry name" value="UspA"/>
</dbReference>
<evidence type="ECO:0000259" key="2">
    <source>
        <dbReference type="Pfam" id="PF00582"/>
    </source>
</evidence>
<evidence type="ECO:0000256" key="1">
    <source>
        <dbReference type="ARBA" id="ARBA00008791"/>
    </source>
</evidence>
<sequence length="270" mass="28699">MNQLLVLTDFSAAADNALAYAAQLAQPLRAGLLLLHVRRTSLLDPEALTGKYPARTEAEARALLQQQAAHWQQQGIACTGQVAAGDVTEEFVAAARAHGVLLAVASKCDTEELPDELVNSTVLRLLRHTPCPLLVVPESYRQHALPLHWLVALDEQPAQLGALATAAQPLLEAGHPLVQGVQVIGEGQATSPAHPANLATALGAEAPMQVLPGSDVALVLTKRARQQLGSWLVLWARSRSRLSNLFHRSRTAAVVLHSPVPVLVLPEAAA</sequence>
<dbReference type="CDD" id="cd00293">
    <property type="entry name" value="USP-like"/>
    <property type="match status" value="1"/>
</dbReference>
<dbReference type="EMBL" id="FRAS01000013">
    <property type="protein sequence ID" value="SHL31957.1"/>
    <property type="molecule type" value="Genomic_DNA"/>
</dbReference>
<dbReference type="Gene3D" id="3.40.50.620">
    <property type="entry name" value="HUPs"/>
    <property type="match status" value="2"/>
</dbReference>
<gene>
    <name evidence="3" type="ORF">SAMN02746009_02527</name>
</gene>
<dbReference type="SUPFAM" id="SSF52402">
    <property type="entry name" value="Adenine nucleotide alpha hydrolases-like"/>
    <property type="match status" value="2"/>
</dbReference>
<dbReference type="OrthoDB" id="892602at2"/>
<name>A0A1M6ZND6_9BACT</name>
<proteinExistence type="inferred from homology"/>
<reference evidence="4" key="1">
    <citation type="submission" date="2016-11" db="EMBL/GenBank/DDBJ databases">
        <authorList>
            <person name="Varghese N."/>
            <person name="Submissions S."/>
        </authorList>
    </citation>
    <scope>NUCLEOTIDE SEQUENCE [LARGE SCALE GENOMIC DNA]</scope>
    <source>
        <strain evidence="4">DSM 18569</strain>
    </source>
</reference>
<comment type="similarity">
    <text evidence="1">Belongs to the universal stress protein A family.</text>
</comment>
<accession>A0A1M6ZND6</accession>